<reference evidence="1 2" key="1">
    <citation type="submission" date="2021-04" db="EMBL/GenBank/DDBJ databases">
        <authorList>
            <person name="De Guttry C."/>
            <person name="Zahm M."/>
            <person name="Klopp C."/>
            <person name="Cabau C."/>
            <person name="Louis A."/>
            <person name="Berthelot C."/>
            <person name="Parey E."/>
            <person name="Roest Crollius H."/>
            <person name="Montfort J."/>
            <person name="Robinson-Rechavi M."/>
            <person name="Bucao C."/>
            <person name="Bouchez O."/>
            <person name="Gislard M."/>
            <person name="Lluch J."/>
            <person name="Milhes M."/>
            <person name="Lampietro C."/>
            <person name="Lopez Roques C."/>
            <person name="Donnadieu C."/>
            <person name="Braasch I."/>
            <person name="Desvignes T."/>
            <person name="Postlethwait J."/>
            <person name="Bobe J."/>
            <person name="Wedekind C."/>
            <person name="Guiguen Y."/>
        </authorList>
    </citation>
    <scope>NUCLEOTIDE SEQUENCE [LARGE SCALE GENOMIC DNA]</scope>
    <source>
        <strain evidence="1">Cs_M1</strain>
        <tissue evidence="1">Blood</tissue>
    </source>
</reference>
<evidence type="ECO:0000313" key="1">
    <source>
        <dbReference type="EMBL" id="KAK6302144.1"/>
    </source>
</evidence>
<dbReference type="EMBL" id="JAGTTL010000026">
    <property type="protein sequence ID" value="KAK6302144.1"/>
    <property type="molecule type" value="Genomic_DNA"/>
</dbReference>
<organism evidence="1 2">
    <name type="scientific">Coregonus suidteri</name>
    <dbReference type="NCBI Taxonomy" id="861788"/>
    <lineage>
        <taxon>Eukaryota</taxon>
        <taxon>Metazoa</taxon>
        <taxon>Chordata</taxon>
        <taxon>Craniata</taxon>
        <taxon>Vertebrata</taxon>
        <taxon>Euteleostomi</taxon>
        <taxon>Actinopterygii</taxon>
        <taxon>Neopterygii</taxon>
        <taxon>Teleostei</taxon>
        <taxon>Protacanthopterygii</taxon>
        <taxon>Salmoniformes</taxon>
        <taxon>Salmonidae</taxon>
        <taxon>Coregoninae</taxon>
        <taxon>Coregonus</taxon>
    </lineage>
</organism>
<keyword evidence="2" id="KW-1185">Reference proteome</keyword>
<protein>
    <submittedName>
        <fullName evidence="1">Uncharacterized protein</fullName>
    </submittedName>
</protein>
<evidence type="ECO:0000313" key="2">
    <source>
        <dbReference type="Proteomes" id="UP001356427"/>
    </source>
</evidence>
<proteinExistence type="predicted"/>
<dbReference type="InterPro" id="IPR040521">
    <property type="entry name" value="KDZ"/>
</dbReference>
<accession>A0AAN8L5Z1</accession>
<dbReference type="Pfam" id="PF18758">
    <property type="entry name" value="KDZ"/>
    <property type="match status" value="1"/>
</dbReference>
<dbReference type="Proteomes" id="UP001356427">
    <property type="component" value="Unassembled WGS sequence"/>
</dbReference>
<comment type="caution">
    <text evidence="1">The sequence shown here is derived from an EMBL/GenBank/DDBJ whole genome shotgun (WGS) entry which is preliminary data.</text>
</comment>
<sequence>MTCRHEHPLKFLNLKRGAKLANAVFLLGDLKAIQGPNITTFLRYDIACQLKPHLQAAHSRTWKFEPVR</sequence>
<name>A0AAN8L5Z1_9TELE</name>
<gene>
    <name evidence="1" type="ORF">J4Q44_G00281970</name>
</gene>
<dbReference type="AlphaFoldDB" id="A0AAN8L5Z1"/>